<dbReference type="RefSeq" id="WP_289402597.1">
    <property type="nucleotide sequence ID" value="NZ_JAQIBC010000012.1"/>
</dbReference>
<reference evidence="1" key="1">
    <citation type="submission" date="2023-01" db="EMBL/GenBank/DDBJ databases">
        <title>Sulfurovum sp. XTW-4 genome assembly.</title>
        <authorList>
            <person name="Wang J."/>
        </authorList>
    </citation>
    <scope>NUCLEOTIDE SEQUENCE</scope>
    <source>
        <strain evidence="1">XTW-4</strain>
    </source>
</reference>
<dbReference type="Proteomes" id="UP001169066">
    <property type="component" value="Unassembled WGS sequence"/>
</dbReference>
<sequence>MTDRLGNLIKIGDTIKNKGGMKGIIKNICGVTRICVEDSQGRIIQTLKLNEVNLENFEKVS</sequence>
<evidence type="ECO:0000313" key="2">
    <source>
        <dbReference type="Proteomes" id="UP001169066"/>
    </source>
</evidence>
<name>A0ABT7QVA1_9BACT</name>
<organism evidence="1 2">
    <name type="scientific">Sulfurovum xiamenensis</name>
    <dbReference type="NCBI Taxonomy" id="3019066"/>
    <lineage>
        <taxon>Bacteria</taxon>
        <taxon>Pseudomonadati</taxon>
        <taxon>Campylobacterota</taxon>
        <taxon>Epsilonproteobacteria</taxon>
        <taxon>Campylobacterales</taxon>
        <taxon>Sulfurovaceae</taxon>
        <taxon>Sulfurovum</taxon>
    </lineage>
</organism>
<proteinExistence type="predicted"/>
<comment type="caution">
    <text evidence="1">The sequence shown here is derived from an EMBL/GenBank/DDBJ whole genome shotgun (WGS) entry which is preliminary data.</text>
</comment>
<protein>
    <submittedName>
        <fullName evidence="1">Uncharacterized protein</fullName>
    </submittedName>
</protein>
<evidence type="ECO:0000313" key="1">
    <source>
        <dbReference type="EMBL" id="MDM5264697.1"/>
    </source>
</evidence>
<keyword evidence="2" id="KW-1185">Reference proteome</keyword>
<dbReference type="EMBL" id="JAQIBC010000012">
    <property type="protein sequence ID" value="MDM5264697.1"/>
    <property type="molecule type" value="Genomic_DNA"/>
</dbReference>
<accession>A0ABT7QVA1</accession>
<gene>
    <name evidence="1" type="ORF">PF327_10870</name>
</gene>